<sequence>MAVFSSKSRNPNPLMSAVRRRPFAFFGLPFLSLVVISSFALKTFTSTRYELNDQKVSAVSKEDELGMSKDRKKVDLREEYYRLQGLGDEAALSGSITPSQLAVADVTPTKTEAALAERKKKKKNFFDTTSQDDYEPVRVPRPAGMPEWGAMPAGEEAPVKGARPEDRWV</sequence>
<accession>A0AAD3TPQ6</accession>
<reference evidence="12" key="2">
    <citation type="submission" date="2023-06" db="EMBL/GenBank/DDBJ databases">
        <authorList>
            <person name="Kobayashi Y."/>
            <person name="Kayamori A."/>
            <person name="Aoki K."/>
            <person name="Shiwa Y."/>
            <person name="Fujita N."/>
            <person name="Sugita T."/>
            <person name="Iwasaki W."/>
            <person name="Tanaka N."/>
            <person name="Takashima M."/>
        </authorList>
    </citation>
    <scope>NUCLEOTIDE SEQUENCE</scope>
    <source>
        <strain evidence="12">HIS016</strain>
    </source>
</reference>
<protein>
    <recommendedName>
        <fullName evidence="4">Cytochrome c oxidase assembly protein COX16, mitochondrial</fullName>
    </recommendedName>
    <alternativeName>
        <fullName evidence="5">Cytochrome c oxidase assembly protein cox16, mitochondrial</fullName>
    </alternativeName>
</protein>
<reference evidence="12" key="1">
    <citation type="journal article" date="2023" name="BMC Genomics">
        <title>Chromosome-level genome assemblies of Cutaneotrichosporon spp. (Trichosporonales, Basidiomycota) reveal imbalanced evolution between nucleotide sequences and chromosome synteny.</title>
        <authorList>
            <person name="Kobayashi Y."/>
            <person name="Kayamori A."/>
            <person name="Aoki K."/>
            <person name="Shiwa Y."/>
            <person name="Matsutani M."/>
            <person name="Fujita N."/>
            <person name="Sugita T."/>
            <person name="Iwasaki W."/>
            <person name="Tanaka N."/>
            <person name="Takashima M."/>
        </authorList>
    </citation>
    <scope>NUCLEOTIDE SEQUENCE</scope>
    <source>
        <strain evidence="12">HIS016</strain>
    </source>
</reference>
<dbReference type="GO" id="GO:0033617">
    <property type="term" value="P:mitochondrial respiratory chain complex IV assembly"/>
    <property type="evidence" value="ECO:0007669"/>
    <property type="project" value="TreeGrafter"/>
</dbReference>
<dbReference type="AlphaFoldDB" id="A0AAD3TPQ6"/>
<dbReference type="Proteomes" id="UP001222932">
    <property type="component" value="Unassembled WGS sequence"/>
</dbReference>
<name>A0AAD3TPQ6_9TREE</name>
<feature type="region of interest" description="Disordered" evidence="11">
    <location>
        <begin position="118"/>
        <end position="169"/>
    </location>
</feature>
<dbReference type="EMBL" id="BTCM01000001">
    <property type="protein sequence ID" value="GMK54731.1"/>
    <property type="molecule type" value="Genomic_DNA"/>
</dbReference>
<comment type="similarity">
    <text evidence="3">Belongs to the COX16 family.</text>
</comment>
<evidence type="ECO:0000256" key="5">
    <source>
        <dbReference type="ARBA" id="ARBA00019222"/>
    </source>
</evidence>
<keyword evidence="13" id="KW-1185">Reference proteome</keyword>
<evidence type="ECO:0000256" key="3">
    <source>
        <dbReference type="ARBA" id="ARBA00008370"/>
    </source>
</evidence>
<evidence type="ECO:0000256" key="4">
    <source>
        <dbReference type="ARBA" id="ARBA00015368"/>
    </source>
</evidence>
<comment type="function">
    <text evidence="1">Required for the assembly of the mitochondrial respiratory chain complex IV (CIV), also known as cytochrome c oxidase. May participate in merging the COX1 and COX2 assembly lines.</text>
</comment>
<evidence type="ECO:0000313" key="12">
    <source>
        <dbReference type="EMBL" id="GMK54731.1"/>
    </source>
</evidence>
<proteinExistence type="inferred from homology"/>
<keyword evidence="9" id="KW-0496">Mitochondrion</keyword>
<dbReference type="InterPro" id="IPR020164">
    <property type="entry name" value="Cyt_c_Oxase_assmbl_COX16"/>
</dbReference>
<evidence type="ECO:0000256" key="10">
    <source>
        <dbReference type="ARBA" id="ARBA00023136"/>
    </source>
</evidence>
<evidence type="ECO:0000256" key="6">
    <source>
        <dbReference type="ARBA" id="ARBA00022692"/>
    </source>
</evidence>
<evidence type="ECO:0000256" key="7">
    <source>
        <dbReference type="ARBA" id="ARBA00022792"/>
    </source>
</evidence>
<dbReference type="PANTHER" id="PTHR17130">
    <property type="entry name" value="MITOCHONDRIAL OUTER MEMBRANE PROTEIN 25"/>
    <property type="match status" value="1"/>
</dbReference>
<keyword evidence="8" id="KW-1133">Transmembrane helix</keyword>
<evidence type="ECO:0000313" key="13">
    <source>
        <dbReference type="Proteomes" id="UP001222932"/>
    </source>
</evidence>
<keyword evidence="6" id="KW-0812">Transmembrane</keyword>
<evidence type="ECO:0000256" key="9">
    <source>
        <dbReference type="ARBA" id="ARBA00023128"/>
    </source>
</evidence>
<evidence type="ECO:0000256" key="1">
    <source>
        <dbReference type="ARBA" id="ARBA00002490"/>
    </source>
</evidence>
<evidence type="ECO:0000256" key="11">
    <source>
        <dbReference type="SAM" id="MobiDB-lite"/>
    </source>
</evidence>
<organism evidence="12 13">
    <name type="scientific">Cutaneotrichosporon spelunceum</name>
    <dbReference type="NCBI Taxonomy" id="1672016"/>
    <lineage>
        <taxon>Eukaryota</taxon>
        <taxon>Fungi</taxon>
        <taxon>Dikarya</taxon>
        <taxon>Basidiomycota</taxon>
        <taxon>Agaricomycotina</taxon>
        <taxon>Tremellomycetes</taxon>
        <taxon>Trichosporonales</taxon>
        <taxon>Trichosporonaceae</taxon>
        <taxon>Cutaneotrichosporon</taxon>
    </lineage>
</organism>
<gene>
    <name evidence="12" type="primary">COX16</name>
    <name evidence="12" type="ORF">CspeluHIS016_0113170</name>
</gene>
<dbReference type="GO" id="GO:0005743">
    <property type="term" value="C:mitochondrial inner membrane"/>
    <property type="evidence" value="ECO:0007669"/>
    <property type="project" value="UniProtKB-SubCell"/>
</dbReference>
<dbReference type="PANTHER" id="PTHR17130:SF14">
    <property type="entry name" value="CYTOCHROME C OXIDASE ASSEMBLY PROTEIN COX16 HOMOLOG, MITOCHONDRIAL"/>
    <property type="match status" value="1"/>
</dbReference>
<comment type="caution">
    <text evidence="12">The sequence shown here is derived from an EMBL/GenBank/DDBJ whole genome shotgun (WGS) entry which is preliminary data.</text>
</comment>
<keyword evidence="7" id="KW-0999">Mitochondrion inner membrane</keyword>
<dbReference type="Pfam" id="PF14138">
    <property type="entry name" value="COX16"/>
    <property type="match status" value="1"/>
</dbReference>
<evidence type="ECO:0000256" key="8">
    <source>
        <dbReference type="ARBA" id="ARBA00022989"/>
    </source>
</evidence>
<keyword evidence="10" id="KW-0472">Membrane</keyword>
<comment type="subcellular location">
    <subcellularLocation>
        <location evidence="2">Mitochondrion inner membrane</location>
        <topology evidence="2">Single-pass membrane protein</topology>
    </subcellularLocation>
</comment>
<evidence type="ECO:0000256" key="2">
    <source>
        <dbReference type="ARBA" id="ARBA00004434"/>
    </source>
</evidence>